<evidence type="ECO:0000313" key="4">
    <source>
        <dbReference type="EMBL" id="SSX21804.1"/>
    </source>
</evidence>
<dbReference type="OMA" id="RNGCENK"/>
<dbReference type="Gene3D" id="3.40.50.1820">
    <property type="entry name" value="alpha/beta hydrolase"/>
    <property type="match status" value="1"/>
</dbReference>
<gene>
    <name evidence="3" type="primary">CSON005475</name>
</gene>
<evidence type="ECO:0000259" key="2">
    <source>
        <dbReference type="Pfam" id="PF00135"/>
    </source>
</evidence>
<evidence type="ECO:0000313" key="3">
    <source>
        <dbReference type="EMBL" id="SSX01424.1"/>
    </source>
</evidence>
<accession>A0A336K913</accession>
<dbReference type="EMBL" id="UFQT01000215">
    <property type="protein sequence ID" value="SSX21804.1"/>
    <property type="molecule type" value="Genomic_DNA"/>
</dbReference>
<dbReference type="Pfam" id="PF00135">
    <property type="entry name" value="COesterase"/>
    <property type="match status" value="1"/>
</dbReference>
<sequence length="181" mass="20893">MFNETITQEELSQVSQIIREHYLGDKSINEENFKRFVDIFTDRFFHFGLDRAVKLQGKKMPTYVYYYSYKLSLGVGEIFSGKTSDLLGVAHGDDVLLLYYIQLANTELTENETLMQSKLLDMYVDFSNDRIPKFGQTELPTTDDETAVKYLAINDPGSTQINSYDNIGNNKFWGTINFNEN</sequence>
<reference evidence="3" key="1">
    <citation type="submission" date="2018-04" db="EMBL/GenBank/DDBJ databases">
        <authorList>
            <person name="Go L.Y."/>
            <person name="Mitchell J.A."/>
        </authorList>
    </citation>
    <scope>NUCLEOTIDE SEQUENCE</scope>
    <source>
        <tissue evidence="3">Whole organism</tissue>
    </source>
</reference>
<feature type="domain" description="Carboxylesterase type B" evidence="2">
    <location>
        <begin position="10"/>
        <end position="158"/>
    </location>
</feature>
<organism evidence="3">
    <name type="scientific">Culicoides sonorensis</name>
    <name type="common">Biting midge</name>
    <dbReference type="NCBI Taxonomy" id="179676"/>
    <lineage>
        <taxon>Eukaryota</taxon>
        <taxon>Metazoa</taxon>
        <taxon>Ecdysozoa</taxon>
        <taxon>Arthropoda</taxon>
        <taxon>Hexapoda</taxon>
        <taxon>Insecta</taxon>
        <taxon>Pterygota</taxon>
        <taxon>Neoptera</taxon>
        <taxon>Endopterygota</taxon>
        <taxon>Diptera</taxon>
        <taxon>Nematocera</taxon>
        <taxon>Chironomoidea</taxon>
        <taxon>Ceratopogonidae</taxon>
        <taxon>Ceratopogoninae</taxon>
        <taxon>Culicoides</taxon>
        <taxon>Monoculicoides</taxon>
    </lineage>
</organism>
<dbReference type="AlphaFoldDB" id="A0A336K913"/>
<dbReference type="VEuPathDB" id="VectorBase:CSON005475"/>
<keyword evidence="1" id="KW-0325">Glycoprotein</keyword>
<reference evidence="4" key="2">
    <citation type="submission" date="2018-07" db="EMBL/GenBank/DDBJ databases">
        <authorList>
            <person name="Quirk P.G."/>
            <person name="Krulwich T.A."/>
        </authorList>
    </citation>
    <scope>NUCLEOTIDE SEQUENCE</scope>
</reference>
<dbReference type="InterPro" id="IPR029058">
    <property type="entry name" value="AB_hydrolase_fold"/>
</dbReference>
<protein>
    <submittedName>
        <fullName evidence="3">CSON005475 protein</fullName>
    </submittedName>
</protein>
<dbReference type="InterPro" id="IPR050309">
    <property type="entry name" value="Type-B_Carboxylest/Lipase"/>
</dbReference>
<evidence type="ECO:0000256" key="1">
    <source>
        <dbReference type="ARBA" id="ARBA00023180"/>
    </source>
</evidence>
<dbReference type="EMBL" id="UFQS01000215">
    <property type="protein sequence ID" value="SSX01424.1"/>
    <property type="molecule type" value="Genomic_DNA"/>
</dbReference>
<proteinExistence type="predicted"/>
<dbReference type="SUPFAM" id="SSF53474">
    <property type="entry name" value="alpha/beta-Hydrolases"/>
    <property type="match status" value="1"/>
</dbReference>
<name>A0A336K913_CULSO</name>
<dbReference type="InterPro" id="IPR002018">
    <property type="entry name" value="CarbesteraseB"/>
</dbReference>
<dbReference type="PANTHER" id="PTHR11559">
    <property type="entry name" value="CARBOXYLESTERASE"/>
    <property type="match status" value="1"/>
</dbReference>